<keyword evidence="3" id="KW-1185">Reference proteome</keyword>
<dbReference type="Proteomes" id="UP001201262">
    <property type="component" value="Unassembled WGS sequence"/>
</dbReference>
<gene>
    <name evidence="2" type="ORF">BGW36DRAFT_38755</name>
</gene>
<organism evidence="2 3">
    <name type="scientific">Talaromyces proteolyticus</name>
    <dbReference type="NCBI Taxonomy" id="1131652"/>
    <lineage>
        <taxon>Eukaryota</taxon>
        <taxon>Fungi</taxon>
        <taxon>Dikarya</taxon>
        <taxon>Ascomycota</taxon>
        <taxon>Pezizomycotina</taxon>
        <taxon>Eurotiomycetes</taxon>
        <taxon>Eurotiomycetidae</taxon>
        <taxon>Eurotiales</taxon>
        <taxon>Trichocomaceae</taxon>
        <taxon>Talaromyces</taxon>
        <taxon>Talaromyces sect. Bacilispori</taxon>
    </lineage>
</organism>
<evidence type="ECO:0000313" key="2">
    <source>
        <dbReference type="EMBL" id="KAH8691840.1"/>
    </source>
</evidence>
<comment type="caution">
    <text evidence="2">The sequence shown here is derived from an EMBL/GenBank/DDBJ whole genome shotgun (WGS) entry which is preliminary data.</text>
</comment>
<feature type="region of interest" description="Disordered" evidence="1">
    <location>
        <begin position="128"/>
        <end position="175"/>
    </location>
</feature>
<evidence type="ECO:0000313" key="3">
    <source>
        <dbReference type="Proteomes" id="UP001201262"/>
    </source>
</evidence>
<evidence type="ECO:0000256" key="1">
    <source>
        <dbReference type="SAM" id="MobiDB-lite"/>
    </source>
</evidence>
<accession>A0AAD4PU47</accession>
<proteinExistence type="predicted"/>
<dbReference type="RefSeq" id="XP_046067837.1">
    <property type="nucleotide sequence ID" value="XM_046217135.1"/>
</dbReference>
<dbReference type="AlphaFoldDB" id="A0AAD4PU47"/>
<name>A0AAD4PU47_9EURO</name>
<protein>
    <submittedName>
        <fullName evidence="2">Uncharacterized protein</fullName>
    </submittedName>
</protein>
<dbReference type="EMBL" id="JAJTJA010000011">
    <property type="protein sequence ID" value="KAH8691840.1"/>
    <property type="molecule type" value="Genomic_DNA"/>
</dbReference>
<sequence length="191" mass="21118">MQSNGSIGSHGHDDLTRSWRIVQSQPVLMKAMMSLDEMMNAKDGEINRLKKDKEDLFVLVNKLGHWISTSLKPPDELAVQLRKYSTAAANLESPRRNHNDPSVAMAPFSEPAIFQPQAVAHFQTQSFQPEPFPSESFPSQSFPPGLTTTMGSDDYLYTGPPGDGRNGAQINVDSIDPPNYIRMALRSASKT</sequence>
<feature type="compositionally biased region" description="Low complexity" evidence="1">
    <location>
        <begin position="128"/>
        <end position="144"/>
    </location>
</feature>
<dbReference type="GeneID" id="70247422"/>
<reference evidence="2" key="1">
    <citation type="submission" date="2021-12" db="EMBL/GenBank/DDBJ databases">
        <title>Convergent genome expansion in fungi linked to evolution of root-endophyte symbiosis.</title>
        <authorList>
            <consortium name="DOE Joint Genome Institute"/>
            <person name="Ke Y.-H."/>
            <person name="Bonito G."/>
            <person name="Liao H.-L."/>
            <person name="Looney B."/>
            <person name="Rojas-Flechas A."/>
            <person name="Nash J."/>
            <person name="Hameed K."/>
            <person name="Schadt C."/>
            <person name="Martin F."/>
            <person name="Crous P.W."/>
            <person name="Miettinen O."/>
            <person name="Magnuson J.K."/>
            <person name="Labbe J."/>
            <person name="Jacobson D."/>
            <person name="Doktycz M.J."/>
            <person name="Veneault-Fourrey C."/>
            <person name="Kuo A."/>
            <person name="Mondo S."/>
            <person name="Calhoun S."/>
            <person name="Riley R."/>
            <person name="Ohm R."/>
            <person name="LaButti K."/>
            <person name="Andreopoulos B."/>
            <person name="Pangilinan J."/>
            <person name="Nolan M."/>
            <person name="Tritt A."/>
            <person name="Clum A."/>
            <person name="Lipzen A."/>
            <person name="Daum C."/>
            <person name="Barry K."/>
            <person name="Grigoriev I.V."/>
            <person name="Vilgalys R."/>
        </authorList>
    </citation>
    <scope>NUCLEOTIDE SEQUENCE</scope>
    <source>
        <strain evidence="2">PMI_201</strain>
    </source>
</reference>